<name>A0ABC8TML2_9AQUA</name>
<dbReference type="InterPro" id="IPR042163">
    <property type="entry name" value="PHF12"/>
</dbReference>
<dbReference type="PANTHER" id="PTHR46309:SF1">
    <property type="entry name" value="PHD FINGER PROTEIN 12"/>
    <property type="match status" value="1"/>
</dbReference>
<feature type="compositionally biased region" description="Polar residues" evidence="1">
    <location>
        <begin position="368"/>
        <end position="387"/>
    </location>
</feature>
<proteinExistence type="predicted"/>
<accession>A0ABC8TML2</accession>
<dbReference type="PANTHER" id="PTHR46309">
    <property type="entry name" value="PHD FINGER PROTEIN 12"/>
    <property type="match status" value="1"/>
</dbReference>
<protein>
    <recommendedName>
        <fullName evidence="2">Increased DNA methylation 1 C-terminal domain-containing protein</fullName>
    </recommendedName>
</protein>
<feature type="region of interest" description="Disordered" evidence="1">
    <location>
        <begin position="139"/>
        <end position="168"/>
    </location>
</feature>
<feature type="domain" description="Increased DNA methylation 1 C-terminal" evidence="2">
    <location>
        <begin position="59"/>
        <end position="117"/>
    </location>
</feature>
<dbReference type="Proteomes" id="UP001642360">
    <property type="component" value="Unassembled WGS sequence"/>
</dbReference>
<evidence type="ECO:0000313" key="4">
    <source>
        <dbReference type="Proteomes" id="UP001642360"/>
    </source>
</evidence>
<feature type="region of interest" description="Disordered" evidence="1">
    <location>
        <begin position="368"/>
        <end position="398"/>
    </location>
</feature>
<gene>
    <name evidence="3" type="ORF">ILEXP_LOCUS40198</name>
</gene>
<dbReference type="InterPro" id="IPR056511">
    <property type="entry name" value="IDM1_C"/>
</dbReference>
<evidence type="ECO:0000313" key="3">
    <source>
        <dbReference type="EMBL" id="CAK9170700.1"/>
    </source>
</evidence>
<evidence type="ECO:0000259" key="2">
    <source>
        <dbReference type="Pfam" id="PF23209"/>
    </source>
</evidence>
<comment type="caution">
    <text evidence="3">The sequence shown here is derived from an EMBL/GenBank/DDBJ whole genome shotgun (WGS) entry which is preliminary data.</text>
</comment>
<sequence length="398" mass="43070">MFLIDQGNQGGWIGTKDPRNIPLAYCTSLDSAFLDQWGILTLNILLDRYGMSFGDENSALVKALGFLEVEKMVIPAIAEHMHTWTGVFGFQPLEESDKKEMKSINMLVFPGTDMLQKRLVKQEAVDGKIVANSGAKNVELKENHPPPDLIEKSDMESSSKHRCHSRDDTGVHHVNRINEKVAKDSGSQAPSVLLYDGTVMVSSLNSSSESKHFSSKEATSCSAILEMEHTPLVKDNIQSSAAVVMGDAHEVNAKTPFVESVLDSVSGTSARSVAEEANGNQNPVSVSTICATHESTLQSTFELNQDSTVEMESKLHVTSEVGSNAEVTPGEGNIQSFVKGSEGDAHEVNVKDASVEPVFKALLETSVQSTTEKVNEKQNSTPVSTPHPSAVDMENTSH</sequence>
<keyword evidence="4" id="KW-1185">Reference proteome</keyword>
<reference evidence="3 4" key="1">
    <citation type="submission" date="2024-02" db="EMBL/GenBank/DDBJ databases">
        <authorList>
            <person name="Vignale AGUSTIN F."/>
            <person name="Sosa J E."/>
            <person name="Modenutti C."/>
        </authorList>
    </citation>
    <scope>NUCLEOTIDE SEQUENCE [LARGE SCALE GENOMIC DNA]</scope>
</reference>
<dbReference type="EMBL" id="CAUOFW020005552">
    <property type="protein sequence ID" value="CAK9170700.1"/>
    <property type="molecule type" value="Genomic_DNA"/>
</dbReference>
<organism evidence="3 4">
    <name type="scientific">Ilex paraguariensis</name>
    <name type="common">yerba mate</name>
    <dbReference type="NCBI Taxonomy" id="185542"/>
    <lineage>
        <taxon>Eukaryota</taxon>
        <taxon>Viridiplantae</taxon>
        <taxon>Streptophyta</taxon>
        <taxon>Embryophyta</taxon>
        <taxon>Tracheophyta</taxon>
        <taxon>Spermatophyta</taxon>
        <taxon>Magnoliopsida</taxon>
        <taxon>eudicotyledons</taxon>
        <taxon>Gunneridae</taxon>
        <taxon>Pentapetalae</taxon>
        <taxon>asterids</taxon>
        <taxon>campanulids</taxon>
        <taxon>Aquifoliales</taxon>
        <taxon>Aquifoliaceae</taxon>
        <taxon>Ilex</taxon>
    </lineage>
</organism>
<dbReference type="Pfam" id="PF23209">
    <property type="entry name" value="IDM1_C"/>
    <property type="match status" value="1"/>
</dbReference>
<evidence type="ECO:0000256" key="1">
    <source>
        <dbReference type="SAM" id="MobiDB-lite"/>
    </source>
</evidence>
<dbReference type="AlphaFoldDB" id="A0ABC8TML2"/>